<dbReference type="GO" id="GO:0005737">
    <property type="term" value="C:cytoplasm"/>
    <property type="evidence" value="ECO:0007669"/>
    <property type="project" value="TreeGrafter"/>
</dbReference>
<dbReference type="EMBL" id="JTCM02000023">
    <property type="protein sequence ID" value="NEU73414.1"/>
    <property type="molecule type" value="Genomic_DNA"/>
</dbReference>
<proteinExistence type="inferred from homology"/>
<evidence type="ECO:0000313" key="6">
    <source>
        <dbReference type="Proteomes" id="UP000031549"/>
    </source>
</evidence>
<gene>
    <name evidence="5" type="ORF">PI95_012765</name>
</gene>
<feature type="binding site" evidence="4">
    <location>
        <position position="208"/>
    </location>
    <ligand>
        <name>a divalent metal cation</name>
        <dbReference type="ChEBI" id="CHEBI:60240"/>
        <label>1</label>
    </ligand>
</feature>
<evidence type="ECO:0000256" key="3">
    <source>
        <dbReference type="ARBA" id="ARBA00022723"/>
    </source>
</evidence>
<evidence type="ECO:0000256" key="4">
    <source>
        <dbReference type="PIRSR" id="PIRSR602678-1"/>
    </source>
</evidence>
<dbReference type="SUPFAM" id="SSF102705">
    <property type="entry name" value="NIF3 (NGG1p interacting factor 3)-like"/>
    <property type="match status" value="1"/>
</dbReference>
<dbReference type="PANTHER" id="PTHR13799:SF14">
    <property type="entry name" value="GTP CYCLOHYDROLASE 1 TYPE 2 HOMOLOG"/>
    <property type="match status" value="1"/>
</dbReference>
<dbReference type="Gene3D" id="3.40.1390.30">
    <property type="entry name" value="NIF3 (NGG1p interacting factor 3)-like"/>
    <property type="match status" value="2"/>
</dbReference>
<feature type="binding site" evidence="4">
    <location>
        <position position="91"/>
    </location>
    <ligand>
        <name>a divalent metal cation</name>
        <dbReference type="ChEBI" id="CHEBI:60240"/>
        <label>1</label>
    </ligand>
</feature>
<feature type="binding site" evidence="4">
    <location>
        <position position="212"/>
    </location>
    <ligand>
        <name>a divalent metal cation</name>
        <dbReference type="ChEBI" id="CHEBI:60240"/>
        <label>1</label>
    </ligand>
</feature>
<keyword evidence="6" id="KW-1185">Reference proteome</keyword>
<comment type="caution">
    <text evidence="5">The sequence shown here is derived from an EMBL/GenBank/DDBJ whole genome shotgun (WGS) entry which is preliminary data.</text>
</comment>
<evidence type="ECO:0000313" key="5">
    <source>
        <dbReference type="EMBL" id="NEU73414.1"/>
    </source>
</evidence>
<organism evidence="5 6">
    <name type="scientific">Hassallia byssoidea VB512170</name>
    <dbReference type="NCBI Taxonomy" id="1304833"/>
    <lineage>
        <taxon>Bacteria</taxon>
        <taxon>Bacillati</taxon>
        <taxon>Cyanobacteriota</taxon>
        <taxon>Cyanophyceae</taxon>
        <taxon>Nostocales</taxon>
        <taxon>Tolypothrichaceae</taxon>
        <taxon>Hassallia</taxon>
    </lineage>
</organism>
<evidence type="ECO:0000256" key="1">
    <source>
        <dbReference type="ARBA" id="ARBA00006964"/>
    </source>
</evidence>
<dbReference type="GO" id="GO:0046872">
    <property type="term" value="F:metal ion binding"/>
    <property type="evidence" value="ECO:0007669"/>
    <property type="project" value="UniProtKB-KW"/>
</dbReference>
<accession>A0A846H9P1</accession>
<sequence>MQQLIYLSEIAEFLDRLFAVERYTEAERGGVYLPSSRSIKRLGLALEPKTDLSKWAIAHSLDALFLHRPWKLQPQQLTPDVGVIAYHLPFDEYLTLSYNSRLAEVLGISSLEVLGKKDSRAIGMIGEIPKQNFNNLCNCINQVFGGYEQILAAEQSEVSRIAVVGAMTDLLVREAADRGAEVYITGQLRQPAEEAMQETKIAAIAIGHRRSEVWGLRVLAGILRERWASLEVLVAP</sequence>
<name>A0A846H9P1_9CYAN</name>
<dbReference type="Proteomes" id="UP000031549">
    <property type="component" value="Unassembled WGS sequence"/>
</dbReference>
<dbReference type="InterPro" id="IPR036069">
    <property type="entry name" value="DUF34/NIF3_sf"/>
</dbReference>
<comment type="similarity">
    <text evidence="1">Belongs to the GTP cyclohydrolase I type 2/NIF3 family.</text>
</comment>
<evidence type="ECO:0000256" key="2">
    <source>
        <dbReference type="ARBA" id="ARBA00022112"/>
    </source>
</evidence>
<dbReference type="AlphaFoldDB" id="A0A846H9P1"/>
<protein>
    <recommendedName>
        <fullName evidence="2">GTP cyclohydrolase 1 type 2 homolog</fullName>
    </recommendedName>
</protein>
<reference evidence="5 6" key="1">
    <citation type="journal article" date="2015" name="Genome Announc.">
        <title>Draft Genome Sequence of Cyanobacterium Hassallia byssoidea Strain VB512170, Isolated from Monuments in India.</title>
        <authorList>
            <person name="Singh D."/>
            <person name="Chandrababunaidu M.M."/>
            <person name="Panda A."/>
            <person name="Sen D."/>
            <person name="Bhattacharyya S."/>
            <person name="Adhikary S.P."/>
            <person name="Tripathy S."/>
        </authorList>
    </citation>
    <scope>NUCLEOTIDE SEQUENCE [LARGE SCALE GENOMIC DNA]</scope>
    <source>
        <strain evidence="5 6">VB512170</strain>
    </source>
</reference>
<keyword evidence="3 4" id="KW-0479">Metal-binding</keyword>
<dbReference type="PANTHER" id="PTHR13799">
    <property type="entry name" value="NGG1 INTERACTING FACTOR 3"/>
    <property type="match status" value="1"/>
</dbReference>
<feature type="binding site" evidence="4">
    <location>
        <position position="67"/>
    </location>
    <ligand>
        <name>a divalent metal cation</name>
        <dbReference type="ChEBI" id="CHEBI:60240"/>
        <label>1</label>
    </ligand>
</feature>
<dbReference type="InterPro" id="IPR002678">
    <property type="entry name" value="DUF34/NIF3"/>
</dbReference>
<dbReference type="Pfam" id="PF01784">
    <property type="entry name" value="DUF34_NIF3"/>
    <property type="match status" value="1"/>
</dbReference>